<evidence type="ECO:0000256" key="4">
    <source>
        <dbReference type="ARBA" id="ARBA00023163"/>
    </source>
</evidence>
<comment type="similarity">
    <text evidence="1">Belongs to the LysR transcriptional regulatory family.</text>
</comment>
<comment type="caution">
    <text evidence="6">The sequence shown here is derived from an EMBL/GenBank/DDBJ whole genome shotgun (WGS) entry which is preliminary data.</text>
</comment>
<dbReference type="STRING" id="1293045.H663_17470"/>
<evidence type="ECO:0000256" key="1">
    <source>
        <dbReference type="ARBA" id="ARBA00009437"/>
    </source>
</evidence>
<dbReference type="InterPro" id="IPR005119">
    <property type="entry name" value="LysR_subst-bd"/>
</dbReference>
<dbReference type="InterPro" id="IPR050389">
    <property type="entry name" value="LysR-type_TF"/>
</dbReference>
<dbReference type="GO" id="GO:0003677">
    <property type="term" value="F:DNA binding"/>
    <property type="evidence" value="ECO:0007669"/>
    <property type="project" value="UniProtKB-KW"/>
</dbReference>
<evidence type="ECO:0000256" key="3">
    <source>
        <dbReference type="ARBA" id="ARBA00023125"/>
    </source>
</evidence>
<dbReference type="CDD" id="cd08417">
    <property type="entry name" value="PBP2_Nitroaromatics_like"/>
    <property type="match status" value="1"/>
</dbReference>
<dbReference type="Gene3D" id="1.10.10.10">
    <property type="entry name" value="Winged helix-like DNA-binding domain superfamily/Winged helix DNA-binding domain"/>
    <property type="match status" value="1"/>
</dbReference>
<evidence type="ECO:0000313" key="7">
    <source>
        <dbReference type="Proteomes" id="UP000037507"/>
    </source>
</evidence>
<dbReference type="Gene3D" id="3.40.190.10">
    <property type="entry name" value="Periplasmic binding protein-like II"/>
    <property type="match status" value="2"/>
</dbReference>
<dbReference type="InterPro" id="IPR036388">
    <property type="entry name" value="WH-like_DNA-bd_sf"/>
</dbReference>
<keyword evidence="4" id="KW-0804">Transcription</keyword>
<dbReference type="InterPro" id="IPR037402">
    <property type="entry name" value="YidZ_PBP2"/>
</dbReference>
<gene>
    <name evidence="6" type="ORF">H663_014360</name>
</gene>
<name>A0A2T7UB42_9BURK</name>
<dbReference type="EMBL" id="LFYT02000021">
    <property type="protein sequence ID" value="PVE41925.1"/>
    <property type="molecule type" value="Genomic_DNA"/>
</dbReference>
<dbReference type="PANTHER" id="PTHR30118:SF15">
    <property type="entry name" value="TRANSCRIPTIONAL REGULATORY PROTEIN"/>
    <property type="match status" value="1"/>
</dbReference>
<dbReference type="PROSITE" id="PS50931">
    <property type="entry name" value="HTH_LYSR"/>
    <property type="match status" value="1"/>
</dbReference>
<accession>A0A2T7UB42</accession>
<dbReference type="AlphaFoldDB" id="A0A2T7UB42"/>
<dbReference type="PROSITE" id="PS51257">
    <property type="entry name" value="PROKAR_LIPOPROTEIN"/>
    <property type="match status" value="1"/>
</dbReference>
<keyword evidence="3" id="KW-0238">DNA-binding</keyword>
<sequence length="292" mass="32085">MRKIESTGLDLNLLIALQMLLKHSQVAAAAAACGVTPSAMSRALSRLRQALGDPLLTPVGRALVPTTRALALMPDLDEILQRISQLSSPRVFDPHKSQRAFRIACTDYEITVLLAPLMRQLRWSAPGVRLHLLNGGDLGVGSLENQVAELALLSPDGNYPWAKRRILLRESFMTLVPKSALPLTRSRYLNLHHVVLATEEAETNLVDAQLNAHPRHIACRARSFASAIELACAAQLAFNAPARLIKGMQLPDHMSVVEPVIPIPDFEVAMYWHTQTDKDPGLQWLRGCIAAI</sequence>
<evidence type="ECO:0000256" key="2">
    <source>
        <dbReference type="ARBA" id="ARBA00023015"/>
    </source>
</evidence>
<dbReference type="InterPro" id="IPR036390">
    <property type="entry name" value="WH_DNA-bd_sf"/>
</dbReference>
<dbReference type="SUPFAM" id="SSF53850">
    <property type="entry name" value="Periplasmic binding protein-like II"/>
    <property type="match status" value="1"/>
</dbReference>
<evidence type="ECO:0000259" key="5">
    <source>
        <dbReference type="PROSITE" id="PS50931"/>
    </source>
</evidence>
<dbReference type="SUPFAM" id="SSF46785">
    <property type="entry name" value="Winged helix' DNA-binding domain"/>
    <property type="match status" value="1"/>
</dbReference>
<reference evidence="6" key="1">
    <citation type="submission" date="2017-04" db="EMBL/GenBank/DDBJ databases">
        <title>Unexpected and diverse lifestyles within the genus Limnohabitans.</title>
        <authorList>
            <person name="Kasalicky V."/>
            <person name="Mehrshad M."/>
            <person name="Andrei S.-A."/>
            <person name="Salcher M."/>
            <person name="Kratochvilova H."/>
            <person name="Simek K."/>
            <person name="Ghai R."/>
        </authorList>
    </citation>
    <scope>NUCLEOTIDE SEQUENCE [LARGE SCALE GENOMIC DNA]</scope>
    <source>
        <strain evidence="6">II-D5</strain>
    </source>
</reference>
<dbReference type="Pfam" id="PF00126">
    <property type="entry name" value="HTH_1"/>
    <property type="match status" value="1"/>
</dbReference>
<evidence type="ECO:0000313" key="6">
    <source>
        <dbReference type="EMBL" id="PVE41925.1"/>
    </source>
</evidence>
<dbReference type="GO" id="GO:0003700">
    <property type="term" value="F:DNA-binding transcription factor activity"/>
    <property type="evidence" value="ECO:0007669"/>
    <property type="project" value="InterPro"/>
</dbReference>
<organism evidence="6 7">
    <name type="scientific">Limnohabitans planktonicus II-D5</name>
    <dbReference type="NCBI Taxonomy" id="1293045"/>
    <lineage>
        <taxon>Bacteria</taxon>
        <taxon>Pseudomonadati</taxon>
        <taxon>Pseudomonadota</taxon>
        <taxon>Betaproteobacteria</taxon>
        <taxon>Burkholderiales</taxon>
        <taxon>Comamonadaceae</taxon>
        <taxon>Limnohabitans</taxon>
    </lineage>
</organism>
<dbReference type="Proteomes" id="UP000037507">
    <property type="component" value="Unassembled WGS sequence"/>
</dbReference>
<dbReference type="OrthoDB" id="8893795at2"/>
<keyword evidence="2" id="KW-0805">Transcription regulation</keyword>
<dbReference type="RefSeq" id="WP_053175783.1">
    <property type="nucleotide sequence ID" value="NZ_LFYT02000021.1"/>
</dbReference>
<dbReference type="InterPro" id="IPR000847">
    <property type="entry name" value="LysR_HTH_N"/>
</dbReference>
<dbReference type="Pfam" id="PF03466">
    <property type="entry name" value="LysR_substrate"/>
    <property type="match status" value="1"/>
</dbReference>
<feature type="domain" description="HTH lysR-type" evidence="5">
    <location>
        <begin position="9"/>
        <end position="66"/>
    </location>
</feature>
<protein>
    <submittedName>
        <fullName evidence="6">LysR family transcriptional regulator</fullName>
    </submittedName>
</protein>
<dbReference type="PANTHER" id="PTHR30118">
    <property type="entry name" value="HTH-TYPE TRANSCRIPTIONAL REGULATOR LEUO-RELATED"/>
    <property type="match status" value="1"/>
</dbReference>
<keyword evidence="7" id="KW-1185">Reference proteome</keyword>
<proteinExistence type="inferred from homology"/>